<evidence type="ECO:0000313" key="4">
    <source>
        <dbReference type="Proteomes" id="UP000323324"/>
    </source>
</evidence>
<comment type="similarity">
    <text evidence="1">Belongs to the 4-hydroxybenzoyl-CoA thioesterase family.</text>
</comment>
<keyword evidence="4" id="KW-1185">Reference proteome</keyword>
<evidence type="ECO:0000313" key="3">
    <source>
        <dbReference type="EMBL" id="TYB74095.1"/>
    </source>
</evidence>
<accession>A0A8H2LEM0</accession>
<dbReference type="PANTHER" id="PTHR31793">
    <property type="entry name" value="4-HYDROXYBENZOYL-COA THIOESTERASE FAMILY MEMBER"/>
    <property type="match status" value="1"/>
</dbReference>
<protein>
    <submittedName>
        <fullName evidence="3">Acyl-CoA thioesterase</fullName>
    </submittedName>
</protein>
<dbReference type="EMBL" id="VSKM01000007">
    <property type="protein sequence ID" value="TYB74095.1"/>
    <property type="molecule type" value="Genomic_DNA"/>
</dbReference>
<dbReference type="SUPFAM" id="SSF54637">
    <property type="entry name" value="Thioesterase/thiol ester dehydrase-isomerase"/>
    <property type="match status" value="1"/>
</dbReference>
<keyword evidence="2" id="KW-0378">Hydrolase</keyword>
<gene>
    <name evidence="3" type="ORF">ES676_07890</name>
</gene>
<reference evidence="3 4" key="1">
    <citation type="submission" date="2019-08" db="EMBL/GenBank/DDBJ databases">
        <title>Genomes of Antarctic Bizionia species.</title>
        <authorList>
            <person name="Bowman J.P."/>
        </authorList>
    </citation>
    <scope>NUCLEOTIDE SEQUENCE [LARGE SCALE GENOMIC DNA]</scope>
    <source>
        <strain evidence="3 4">HFD</strain>
    </source>
</reference>
<organism evidence="3 4">
    <name type="scientific">Bizionia saleffrena</name>
    <dbReference type="NCBI Taxonomy" id="291189"/>
    <lineage>
        <taxon>Bacteria</taxon>
        <taxon>Pseudomonadati</taxon>
        <taxon>Bacteroidota</taxon>
        <taxon>Flavobacteriia</taxon>
        <taxon>Flavobacteriales</taxon>
        <taxon>Flavobacteriaceae</taxon>
        <taxon>Bizionia</taxon>
    </lineage>
</organism>
<comment type="caution">
    <text evidence="3">The sequence shown here is derived from an EMBL/GenBank/DDBJ whole genome shotgun (WGS) entry which is preliminary data.</text>
</comment>
<dbReference type="InterPro" id="IPR050563">
    <property type="entry name" value="4-hydroxybenzoyl-CoA_TE"/>
</dbReference>
<sequence>MTYKTQVPSHLTHKHSLRVRFSEVDSLQIVWHGHYINYFEDGREAFGRQFGLSYLEIKKEGYATPIVNTNTSHKLPLRYGDIAYIETTYINTAAAKLQFSYCIKNEANQIICTGETIQVFTKLDNGEMALLHPEFYKQWKTKHNLLNV</sequence>
<dbReference type="GO" id="GO:0047617">
    <property type="term" value="F:fatty acyl-CoA hydrolase activity"/>
    <property type="evidence" value="ECO:0007669"/>
    <property type="project" value="TreeGrafter"/>
</dbReference>
<dbReference type="Pfam" id="PF13279">
    <property type="entry name" value="4HBT_2"/>
    <property type="match status" value="1"/>
</dbReference>
<dbReference type="PANTHER" id="PTHR31793:SF27">
    <property type="entry name" value="NOVEL THIOESTERASE SUPERFAMILY DOMAIN AND SAPOSIN A-TYPE DOMAIN CONTAINING PROTEIN (0610012H03RIK)"/>
    <property type="match status" value="1"/>
</dbReference>
<dbReference type="Gene3D" id="3.10.129.10">
    <property type="entry name" value="Hotdog Thioesterase"/>
    <property type="match status" value="1"/>
</dbReference>
<dbReference type="RefSeq" id="WP_148369781.1">
    <property type="nucleotide sequence ID" value="NZ_VSKM01000007.1"/>
</dbReference>
<name>A0A8H2LEM0_9FLAO</name>
<dbReference type="CDD" id="cd00586">
    <property type="entry name" value="4HBT"/>
    <property type="match status" value="1"/>
</dbReference>
<dbReference type="AlphaFoldDB" id="A0A8H2LEM0"/>
<dbReference type="PIRSF" id="PIRSF003230">
    <property type="entry name" value="YbgC"/>
    <property type="match status" value="1"/>
</dbReference>
<evidence type="ECO:0000256" key="2">
    <source>
        <dbReference type="ARBA" id="ARBA00022801"/>
    </source>
</evidence>
<proteinExistence type="inferred from homology"/>
<evidence type="ECO:0000256" key="1">
    <source>
        <dbReference type="ARBA" id="ARBA00005953"/>
    </source>
</evidence>
<dbReference type="Proteomes" id="UP000323324">
    <property type="component" value="Unassembled WGS sequence"/>
</dbReference>
<dbReference type="InterPro" id="IPR029069">
    <property type="entry name" value="HotDog_dom_sf"/>
</dbReference>
<dbReference type="InterPro" id="IPR006684">
    <property type="entry name" value="YbgC/YbaW"/>
</dbReference>